<dbReference type="RefSeq" id="WP_317491462.1">
    <property type="nucleotide sequence ID" value="NZ_CP136051.1"/>
</dbReference>
<dbReference type="EMBL" id="CP136051">
    <property type="protein sequence ID" value="WOK08831.1"/>
    <property type="molecule type" value="Genomic_DNA"/>
</dbReference>
<gene>
    <name evidence="1" type="ORF">RT717_09305</name>
</gene>
<name>A0ABZ0IW32_9BACT</name>
<dbReference type="PROSITE" id="PS51257">
    <property type="entry name" value="PROKAR_LIPOPROTEIN"/>
    <property type="match status" value="1"/>
</dbReference>
<reference evidence="1 2" key="1">
    <citation type="journal article" date="2023" name="Microbiol. Resour. Announc.">
        <title>Complete Genome Sequence of Imperialibacter roseus strain P4T.</title>
        <authorList>
            <person name="Tizabi D.R."/>
            <person name="Bachvaroff T."/>
            <person name="Hill R.T."/>
        </authorList>
    </citation>
    <scope>NUCLEOTIDE SEQUENCE [LARGE SCALE GENOMIC DNA]</scope>
    <source>
        <strain evidence="1 2">P4T</strain>
    </source>
</reference>
<protein>
    <recommendedName>
        <fullName evidence="3">Lipoprotein</fullName>
    </recommendedName>
</protein>
<evidence type="ECO:0008006" key="3">
    <source>
        <dbReference type="Google" id="ProtNLM"/>
    </source>
</evidence>
<proteinExistence type="predicted"/>
<sequence length="433" mass="45811">MMKRRLLDLMLLGAFTFGCTPDQSSLPEPDKIFIKYYGGAKSDEAADFLVDEEGDLRYIIFAASNSEEIVGERGASNTDFVLIFADKAGNQINSIRSYFPDTGGESVVCKPKRIIKANAGGFVMAGTIEYGGQSDMFVAKVDADGNLIGTPWFNNSAQVEVANDIVEISDGFLVVGSIGTGNSKDALMVKLGLSVEEVIWTKEDGYANVSDEGISLVPTQNGNRALMIVNTNQAIDSEGGVPNGNLAVYDFETNTAQAPNPGLLGLLGLEELNEVAVRVRKISDREFYIVGNSVGVNSTVTKPFFLRFINSSSSANIVTNSIFDELAGVTVEDVSRTAKGDFLIVGSGVVNLSNGLQMLLCKLDPFGVLDKGFGSGGSGFPAYQFGSLGDESGAAVSELPDGGIGLLGTIALDNNANTLIGLIKTNRNGVLRK</sequence>
<accession>A0ABZ0IW32</accession>
<keyword evidence="2" id="KW-1185">Reference proteome</keyword>
<evidence type="ECO:0000313" key="2">
    <source>
        <dbReference type="Proteomes" id="UP001302349"/>
    </source>
</evidence>
<dbReference type="PANTHER" id="PTHR42754">
    <property type="entry name" value="ENDOGLUCANASE"/>
    <property type="match status" value="1"/>
</dbReference>
<dbReference type="PANTHER" id="PTHR42754:SF1">
    <property type="entry name" value="LIPOPROTEIN"/>
    <property type="match status" value="1"/>
</dbReference>
<dbReference type="Proteomes" id="UP001302349">
    <property type="component" value="Chromosome"/>
</dbReference>
<evidence type="ECO:0000313" key="1">
    <source>
        <dbReference type="EMBL" id="WOK08831.1"/>
    </source>
</evidence>
<organism evidence="1 2">
    <name type="scientific">Imperialibacter roseus</name>
    <dbReference type="NCBI Taxonomy" id="1324217"/>
    <lineage>
        <taxon>Bacteria</taxon>
        <taxon>Pseudomonadati</taxon>
        <taxon>Bacteroidota</taxon>
        <taxon>Cytophagia</taxon>
        <taxon>Cytophagales</taxon>
        <taxon>Flammeovirgaceae</taxon>
        <taxon>Imperialibacter</taxon>
    </lineage>
</organism>